<dbReference type="SUPFAM" id="SSF51430">
    <property type="entry name" value="NAD(P)-linked oxidoreductase"/>
    <property type="match status" value="1"/>
</dbReference>
<evidence type="ECO:0000313" key="2">
    <source>
        <dbReference type="EMBL" id="MBI4596303.1"/>
    </source>
</evidence>
<protein>
    <submittedName>
        <fullName evidence="2">Aldo/keto reductase</fullName>
    </submittedName>
</protein>
<dbReference type="PANTHER" id="PTHR43364">
    <property type="entry name" value="NADH-SPECIFIC METHYLGLYOXAL REDUCTASE-RELATED"/>
    <property type="match status" value="1"/>
</dbReference>
<dbReference type="InterPro" id="IPR050523">
    <property type="entry name" value="AKR_Detox_Biosynth"/>
</dbReference>
<dbReference type="AlphaFoldDB" id="A0A933GMY7"/>
<dbReference type="EMBL" id="JACQWF010000353">
    <property type="protein sequence ID" value="MBI4596303.1"/>
    <property type="molecule type" value="Genomic_DNA"/>
</dbReference>
<evidence type="ECO:0000313" key="3">
    <source>
        <dbReference type="Proteomes" id="UP000772181"/>
    </source>
</evidence>
<comment type="caution">
    <text evidence="2">The sequence shown here is derived from an EMBL/GenBank/DDBJ whole genome shotgun (WGS) entry which is preliminary data.</text>
</comment>
<dbReference type="Gene3D" id="3.20.20.100">
    <property type="entry name" value="NADP-dependent oxidoreductase domain"/>
    <property type="match status" value="1"/>
</dbReference>
<dbReference type="PANTHER" id="PTHR43364:SF6">
    <property type="entry name" value="OXIDOREDUCTASE-RELATED"/>
    <property type="match status" value="1"/>
</dbReference>
<dbReference type="Pfam" id="PF00248">
    <property type="entry name" value="Aldo_ket_red"/>
    <property type="match status" value="1"/>
</dbReference>
<sequence length="113" mass="12548">FQQKSGFPIRACPVLDTGSEHDLSKSIRGLMVKKYLNDRGFRILEALDQVAKQLNSTSARVSLAWLIARPSLTAPIASATNLEQLNDLIEATKLELDQSSIEFLNQASQYTIK</sequence>
<evidence type="ECO:0000259" key="1">
    <source>
        <dbReference type="Pfam" id="PF00248"/>
    </source>
</evidence>
<organism evidence="2 3">
    <name type="scientific">Tectimicrobiota bacterium</name>
    <dbReference type="NCBI Taxonomy" id="2528274"/>
    <lineage>
        <taxon>Bacteria</taxon>
        <taxon>Pseudomonadati</taxon>
        <taxon>Nitrospinota/Tectimicrobiota group</taxon>
        <taxon>Candidatus Tectimicrobiota</taxon>
    </lineage>
</organism>
<dbReference type="Proteomes" id="UP000772181">
    <property type="component" value="Unassembled WGS sequence"/>
</dbReference>
<feature type="domain" description="NADP-dependent oxidoreductase" evidence="1">
    <location>
        <begin position="28"/>
        <end position="106"/>
    </location>
</feature>
<reference evidence="2" key="1">
    <citation type="submission" date="2020-07" db="EMBL/GenBank/DDBJ databases">
        <title>Huge and variable diversity of episymbiotic CPR bacteria and DPANN archaea in groundwater ecosystems.</title>
        <authorList>
            <person name="He C.Y."/>
            <person name="Keren R."/>
            <person name="Whittaker M."/>
            <person name="Farag I.F."/>
            <person name="Doudna J."/>
            <person name="Cate J.H.D."/>
            <person name="Banfield J.F."/>
        </authorList>
    </citation>
    <scope>NUCLEOTIDE SEQUENCE</scope>
    <source>
        <strain evidence="2">NC_groundwater_1482_Ag_S-0.65um_47_24</strain>
    </source>
</reference>
<feature type="non-terminal residue" evidence="2">
    <location>
        <position position="1"/>
    </location>
</feature>
<proteinExistence type="predicted"/>
<name>A0A933GMY7_UNCTE</name>
<dbReference type="InterPro" id="IPR023210">
    <property type="entry name" value="NADP_OxRdtase_dom"/>
</dbReference>
<dbReference type="GO" id="GO:0005829">
    <property type="term" value="C:cytosol"/>
    <property type="evidence" value="ECO:0007669"/>
    <property type="project" value="TreeGrafter"/>
</dbReference>
<dbReference type="InterPro" id="IPR036812">
    <property type="entry name" value="NAD(P)_OxRdtase_dom_sf"/>
</dbReference>
<gene>
    <name evidence="2" type="ORF">HY730_08015</name>
</gene>
<accession>A0A933GMY7</accession>